<feature type="non-terminal residue" evidence="1">
    <location>
        <position position="1"/>
    </location>
</feature>
<protein>
    <submittedName>
        <fullName evidence="1">Uncharacterized protein</fullName>
    </submittedName>
</protein>
<proteinExistence type="predicted"/>
<name>A0A7J6QLD8_PEROL</name>
<accession>A0A7J6QLD8</accession>
<sequence length="112" mass="11957">VVSFISTLLVFSRADIADDRTLVSIRRTSSFPRFLQVGSTLPFVDVGLVPDMLATHIGARRLCSTEQTVAACLSNGAAVRSLATLGVQIINAASTNCNATPEVFWQKICANT</sequence>
<dbReference type="AlphaFoldDB" id="A0A7J6QLD8"/>
<evidence type="ECO:0000313" key="2">
    <source>
        <dbReference type="Proteomes" id="UP000553632"/>
    </source>
</evidence>
<gene>
    <name evidence="1" type="ORF">FOZ63_017604</name>
</gene>
<reference evidence="1 2" key="1">
    <citation type="submission" date="2020-04" db="EMBL/GenBank/DDBJ databases">
        <title>Perkinsus olseni comparative genomics.</title>
        <authorList>
            <person name="Bogema D.R."/>
        </authorList>
    </citation>
    <scope>NUCLEOTIDE SEQUENCE [LARGE SCALE GENOMIC DNA]</scope>
    <source>
        <strain evidence="1 2">ATCC PRA-207</strain>
    </source>
</reference>
<organism evidence="1 2">
    <name type="scientific">Perkinsus olseni</name>
    <name type="common">Perkinsus atlanticus</name>
    <dbReference type="NCBI Taxonomy" id="32597"/>
    <lineage>
        <taxon>Eukaryota</taxon>
        <taxon>Sar</taxon>
        <taxon>Alveolata</taxon>
        <taxon>Perkinsozoa</taxon>
        <taxon>Perkinsea</taxon>
        <taxon>Perkinsida</taxon>
        <taxon>Perkinsidae</taxon>
        <taxon>Perkinsus</taxon>
    </lineage>
</organism>
<dbReference type="EMBL" id="JABANO010031958">
    <property type="protein sequence ID" value="KAF4709414.1"/>
    <property type="molecule type" value="Genomic_DNA"/>
</dbReference>
<comment type="caution">
    <text evidence="1">The sequence shown here is derived from an EMBL/GenBank/DDBJ whole genome shotgun (WGS) entry which is preliminary data.</text>
</comment>
<dbReference type="Proteomes" id="UP000553632">
    <property type="component" value="Unassembled WGS sequence"/>
</dbReference>
<evidence type="ECO:0000313" key="1">
    <source>
        <dbReference type="EMBL" id="KAF4709414.1"/>
    </source>
</evidence>
<keyword evidence="2" id="KW-1185">Reference proteome</keyword>